<organism evidence="1 2">
    <name type="scientific">Actinocrispum wychmicini</name>
    <dbReference type="NCBI Taxonomy" id="1213861"/>
    <lineage>
        <taxon>Bacteria</taxon>
        <taxon>Bacillati</taxon>
        <taxon>Actinomycetota</taxon>
        <taxon>Actinomycetes</taxon>
        <taxon>Pseudonocardiales</taxon>
        <taxon>Pseudonocardiaceae</taxon>
        <taxon>Actinocrispum</taxon>
    </lineage>
</organism>
<accession>A0A4R2J7H5</accession>
<reference evidence="1 2" key="1">
    <citation type="submission" date="2019-03" db="EMBL/GenBank/DDBJ databases">
        <title>Genomic Encyclopedia of Type Strains, Phase IV (KMG-IV): sequencing the most valuable type-strain genomes for metagenomic binning, comparative biology and taxonomic classification.</title>
        <authorList>
            <person name="Goeker M."/>
        </authorList>
    </citation>
    <scope>NUCLEOTIDE SEQUENCE [LARGE SCALE GENOMIC DNA]</scope>
    <source>
        <strain evidence="1 2">DSM 45934</strain>
    </source>
</reference>
<keyword evidence="2" id="KW-1185">Reference proteome</keyword>
<gene>
    <name evidence="1" type="ORF">EV192_112210</name>
</gene>
<dbReference type="Proteomes" id="UP000295680">
    <property type="component" value="Unassembled WGS sequence"/>
</dbReference>
<dbReference type="InterPro" id="IPR022536">
    <property type="entry name" value="EspC"/>
</dbReference>
<evidence type="ECO:0000313" key="2">
    <source>
        <dbReference type="Proteomes" id="UP000295680"/>
    </source>
</evidence>
<dbReference type="EMBL" id="SLWS01000012">
    <property type="protein sequence ID" value="TCO52478.1"/>
    <property type="molecule type" value="Genomic_DNA"/>
</dbReference>
<name>A0A4R2J7H5_9PSEU</name>
<dbReference type="OrthoDB" id="3697448at2"/>
<dbReference type="GO" id="GO:0009306">
    <property type="term" value="P:protein secretion"/>
    <property type="evidence" value="ECO:0007669"/>
    <property type="project" value="InterPro"/>
</dbReference>
<dbReference type="AlphaFoldDB" id="A0A4R2J7H5"/>
<proteinExistence type="predicted"/>
<comment type="caution">
    <text evidence="1">The sequence shown here is derived from an EMBL/GenBank/DDBJ whole genome shotgun (WGS) entry which is preliminary data.</text>
</comment>
<evidence type="ECO:0000313" key="1">
    <source>
        <dbReference type="EMBL" id="TCO52478.1"/>
    </source>
</evidence>
<protein>
    <submittedName>
        <fullName evidence="1">Excreted virulence factor EspC (Type VII ESX diderm)</fullName>
    </submittedName>
</protein>
<dbReference type="Pfam" id="PF10824">
    <property type="entry name" value="T7SS_ESX_EspC"/>
    <property type="match status" value="1"/>
</dbReference>
<dbReference type="RefSeq" id="WP_132124406.1">
    <property type="nucleotide sequence ID" value="NZ_SLWS01000012.1"/>
</dbReference>
<sequence length="101" mass="10176">MSESYEVVTDALTKHASKLSGLAGELRAALDTASQVTITGDAYGETGQEIASTLDGLGGAGQETLRAAVDALESATAGLRESVGTYDSREATEAARLGGLA</sequence>